<dbReference type="SUPFAM" id="SSF47616">
    <property type="entry name" value="GST C-terminal domain-like"/>
    <property type="match status" value="1"/>
</dbReference>
<sequence>MKLITSLTSPYGRKVSIVLAEKRIECQVTIASPWEEGTIVTEYNPLGKVPVLILDDGKPIYDSRVIVDYLDQVSPVGRLIPSDHRQAIRAMRWEALADGIIDAAAIVVQERKRPPRQQSADWIARQQGKIERGLKQLSADLGERKWCMGDNYCLADIAVGCLLGYLEFRFPSHAWATDYPNLAALYARLNERTAFQETRPVEPVTA</sequence>
<protein>
    <submittedName>
        <fullName evidence="3">Glutathione S-transferase</fullName>
    </submittedName>
</protein>
<evidence type="ECO:0000313" key="3">
    <source>
        <dbReference type="EMBL" id="TJZ63654.1"/>
    </source>
</evidence>
<dbReference type="Gene3D" id="3.40.30.10">
    <property type="entry name" value="Glutaredoxin"/>
    <property type="match status" value="1"/>
</dbReference>
<evidence type="ECO:0000259" key="2">
    <source>
        <dbReference type="PROSITE" id="PS50405"/>
    </source>
</evidence>
<dbReference type="AlphaFoldDB" id="A0A4U0PL52"/>
<dbReference type="SFLD" id="SFLDS00019">
    <property type="entry name" value="Glutathione_Transferase_(cytos"/>
    <property type="match status" value="1"/>
</dbReference>
<dbReference type="CDD" id="cd03205">
    <property type="entry name" value="GST_C_6"/>
    <property type="match status" value="1"/>
</dbReference>
<dbReference type="InterPro" id="IPR036282">
    <property type="entry name" value="Glutathione-S-Trfase_C_sf"/>
</dbReference>
<accession>A0A4U0PL52</accession>
<feature type="domain" description="GST N-terminal" evidence="1">
    <location>
        <begin position="1"/>
        <end position="78"/>
    </location>
</feature>
<dbReference type="InterPro" id="IPR040079">
    <property type="entry name" value="Glutathione_S-Trfase"/>
</dbReference>
<dbReference type="Pfam" id="PF13410">
    <property type="entry name" value="GST_C_2"/>
    <property type="match status" value="1"/>
</dbReference>
<dbReference type="GO" id="GO:0005737">
    <property type="term" value="C:cytoplasm"/>
    <property type="evidence" value="ECO:0007669"/>
    <property type="project" value="TreeGrafter"/>
</dbReference>
<dbReference type="Gene3D" id="1.20.1050.10">
    <property type="match status" value="1"/>
</dbReference>
<comment type="caution">
    <text evidence="3">The sequence shown here is derived from an EMBL/GenBank/DDBJ whole genome shotgun (WGS) entry which is preliminary data.</text>
</comment>
<dbReference type="PROSITE" id="PS50405">
    <property type="entry name" value="GST_CTER"/>
    <property type="match status" value="1"/>
</dbReference>
<dbReference type="Pfam" id="PF13409">
    <property type="entry name" value="GST_N_2"/>
    <property type="match status" value="1"/>
</dbReference>
<dbReference type="GO" id="GO:0016740">
    <property type="term" value="F:transferase activity"/>
    <property type="evidence" value="ECO:0007669"/>
    <property type="project" value="UniProtKB-KW"/>
</dbReference>
<dbReference type="NCBIfam" id="NF007682">
    <property type="entry name" value="PRK10357.1"/>
    <property type="match status" value="1"/>
</dbReference>
<dbReference type="PANTHER" id="PTHR43968">
    <property type="match status" value="1"/>
</dbReference>
<proteinExistence type="predicted"/>
<dbReference type="Proteomes" id="UP000310016">
    <property type="component" value="Unassembled WGS sequence"/>
</dbReference>
<keyword evidence="3" id="KW-0808">Transferase</keyword>
<evidence type="ECO:0000313" key="4">
    <source>
        <dbReference type="Proteomes" id="UP000310016"/>
    </source>
</evidence>
<dbReference type="RefSeq" id="WP_136775133.1">
    <property type="nucleotide sequence ID" value="NZ_CP156074.1"/>
</dbReference>
<dbReference type="OrthoDB" id="8634103at2"/>
<dbReference type="InterPro" id="IPR010987">
    <property type="entry name" value="Glutathione-S-Trfase_C-like"/>
</dbReference>
<dbReference type="PROSITE" id="PS50404">
    <property type="entry name" value="GST_NTER"/>
    <property type="match status" value="1"/>
</dbReference>
<keyword evidence="4" id="KW-1185">Reference proteome</keyword>
<gene>
    <name evidence="3" type="ORF">FAZ21_19660</name>
</gene>
<dbReference type="InterPro" id="IPR050983">
    <property type="entry name" value="GST_Omega/HSP26"/>
</dbReference>
<dbReference type="PANTHER" id="PTHR43968:SF6">
    <property type="entry name" value="GLUTATHIONE S-TRANSFERASE OMEGA"/>
    <property type="match status" value="1"/>
</dbReference>
<evidence type="ECO:0000259" key="1">
    <source>
        <dbReference type="PROSITE" id="PS50404"/>
    </source>
</evidence>
<name>A0A4U0PL52_9NEIS</name>
<reference evidence="3 4" key="1">
    <citation type="submission" date="2019-04" db="EMBL/GenBank/DDBJ databases">
        <title>Chitiniphilus eburnea sp. nov., a novel chitinolytic bacterium isolated from aquaculture sludge.</title>
        <authorList>
            <person name="Sheng M."/>
        </authorList>
    </citation>
    <scope>NUCLEOTIDE SEQUENCE [LARGE SCALE GENOMIC DNA]</scope>
    <source>
        <strain evidence="3 4">HX-2-15</strain>
    </source>
</reference>
<dbReference type="InterPro" id="IPR036249">
    <property type="entry name" value="Thioredoxin-like_sf"/>
</dbReference>
<dbReference type="SFLD" id="SFLDG00358">
    <property type="entry name" value="Main_(cytGST)"/>
    <property type="match status" value="1"/>
</dbReference>
<dbReference type="SUPFAM" id="SSF52833">
    <property type="entry name" value="Thioredoxin-like"/>
    <property type="match status" value="1"/>
</dbReference>
<feature type="domain" description="GST C-terminal" evidence="2">
    <location>
        <begin position="83"/>
        <end position="206"/>
    </location>
</feature>
<organism evidence="3 4">
    <name type="scientific">Chitiniphilus eburneus</name>
    <dbReference type="NCBI Taxonomy" id="2571148"/>
    <lineage>
        <taxon>Bacteria</taxon>
        <taxon>Pseudomonadati</taxon>
        <taxon>Pseudomonadota</taxon>
        <taxon>Betaproteobacteria</taxon>
        <taxon>Neisseriales</taxon>
        <taxon>Chitinibacteraceae</taxon>
        <taxon>Chitiniphilus</taxon>
    </lineage>
</organism>
<dbReference type="InterPro" id="IPR004045">
    <property type="entry name" value="Glutathione_S-Trfase_N"/>
</dbReference>
<dbReference type="EMBL" id="SUMF01000056">
    <property type="protein sequence ID" value="TJZ63654.1"/>
    <property type="molecule type" value="Genomic_DNA"/>
</dbReference>